<name>A0A8E0VIT7_9TREM</name>
<reference evidence="3" key="1">
    <citation type="submission" date="2019-05" db="EMBL/GenBank/DDBJ databases">
        <title>Annotation for the trematode Fasciolopsis buski.</title>
        <authorList>
            <person name="Choi Y.-J."/>
        </authorList>
    </citation>
    <scope>NUCLEOTIDE SEQUENCE</scope>
    <source>
        <strain evidence="3">HT</strain>
        <tissue evidence="3">Whole worm</tissue>
    </source>
</reference>
<feature type="coiled-coil region" evidence="1">
    <location>
        <begin position="443"/>
        <end position="477"/>
    </location>
</feature>
<feature type="compositionally biased region" description="Acidic residues" evidence="2">
    <location>
        <begin position="701"/>
        <end position="710"/>
    </location>
</feature>
<feature type="compositionally biased region" description="Acidic residues" evidence="2">
    <location>
        <begin position="1"/>
        <end position="12"/>
    </location>
</feature>
<feature type="compositionally biased region" description="Low complexity" evidence="2">
    <location>
        <begin position="612"/>
        <end position="633"/>
    </location>
</feature>
<evidence type="ECO:0000313" key="3">
    <source>
        <dbReference type="EMBL" id="KAA0191784.1"/>
    </source>
</evidence>
<feature type="region of interest" description="Disordered" evidence="2">
    <location>
        <begin position="219"/>
        <end position="314"/>
    </location>
</feature>
<feature type="coiled-coil region" evidence="1">
    <location>
        <begin position="23"/>
        <end position="208"/>
    </location>
</feature>
<protein>
    <submittedName>
        <fullName evidence="3">Coiled-coil domain-containing protein 6</fullName>
    </submittedName>
</protein>
<keyword evidence="4" id="KW-1185">Reference proteome</keyword>
<dbReference type="AlphaFoldDB" id="A0A8E0VIT7"/>
<feature type="compositionally biased region" description="Polar residues" evidence="2">
    <location>
        <begin position="360"/>
        <end position="374"/>
    </location>
</feature>
<feature type="compositionally biased region" description="Basic and acidic residues" evidence="2">
    <location>
        <begin position="684"/>
        <end position="693"/>
    </location>
</feature>
<keyword evidence="1" id="KW-0175">Coiled coil</keyword>
<dbReference type="Proteomes" id="UP000728185">
    <property type="component" value="Unassembled WGS sequence"/>
</dbReference>
<organism evidence="3 4">
    <name type="scientific">Fasciolopsis buskii</name>
    <dbReference type="NCBI Taxonomy" id="27845"/>
    <lineage>
        <taxon>Eukaryota</taxon>
        <taxon>Metazoa</taxon>
        <taxon>Spiralia</taxon>
        <taxon>Lophotrochozoa</taxon>
        <taxon>Platyhelminthes</taxon>
        <taxon>Trematoda</taxon>
        <taxon>Digenea</taxon>
        <taxon>Plagiorchiida</taxon>
        <taxon>Echinostomata</taxon>
        <taxon>Echinostomatoidea</taxon>
        <taxon>Fasciolidae</taxon>
        <taxon>Fasciolopsis</taxon>
    </lineage>
</organism>
<dbReference type="InterPro" id="IPR019152">
    <property type="entry name" value="DUF2046"/>
</dbReference>
<evidence type="ECO:0000256" key="2">
    <source>
        <dbReference type="SAM" id="MobiDB-lite"/>
    </source>
</evidence>
<feature type="compositionally biased region" description="Low complexity" evidence="2">
    <location>
        <begin position="219"/>
        <end position="230"/>
    </location>
</feature>
<sequence length="725" mass="78865">MMDSTSEVEVESDASSADGLATNEQLMRRVKSLQQENRVLKTEVDTLKLKIRGLNEMNQQLRQNSVNIQAKAEQEEEYISNTLLKKITELKKEKESLALNYEQEEECLTNELNRKFTQLRREKVALEQTLAREQEDQVSKLKLRIEKLETDMNNKQNCLDKLRREKIELENALEQEQEALVNRLWKKMEKLEHEKRTLQEKLESLGALLSASSSNQSLASVPQLSTSGNGSTQGGTGGLLTHSGPQRPTSSGPGSLRGSLRHHPQGVPAPVALNPGFTSPGCVQPQSPGQSPCRPLPPQPTVTTLGSGDPRPGCHLQQGQLNQSASLAGELLTVKTSDATSIAPLQSPMDVDSTDPISALNHSGLPNQKHMSTPMSTAKYDSVATNLPVNGPPSWDSHITAAYVNRLRDEVCHLRQLLVMHEAENASKMPMYESEERSAIEENRRLRKMLQIEKERREALSRQLSESESSLEMEDERQFNEACRNPRLRTTSESASPFHPPGPAVWPINANPSAIYGPGHAYAVAVAATLSSQSSLGRCCRECGQRLPASQLDGWSTPPLSSSATTGRCLPNTLSAHVDQHRGHGHLSSRSVGTGIRCGCCSPSSSPGKPCAIHQIPLPNSPATPTTSSSGPPAFVKPANRVSLSGINDRAGPNTHPSDPSYPGKRLSSASYSSSSEQLLFGDMDTHSLHDSASHVGSGNVDDDEDDDDDARCATPPVCQPDSTK</sequence>
<dbReference type="EMBL" id="LUCM01006118">
    <property type="protein sequence ID" value="KAA0191784.1"/>
    <property type="molecule type" value="Genomic_DNA"/>
</dbReference>
<proteinExistence type="predicted"/>
<dbReference type="PANTHER" id="PTHR15276">
    <property type="entry name" value="H4 D10S170 PROTEIN-RELATED"/>
    <property type="match status" value="1"/>
</dbReference>
<evidence type="ECO:0000256" key="1">
    <source>
        <dbReference type="SAM" id="Coils"/>
    </source>
</evidence>
<comment type="caution">
    <text evidence="3">The sequence shown here is derived from an EMBL/GenBank/DDBJ whole genome shotgun (WGS) entry which is preliminary data.</text>
</comment>
<dbReference type="PANTHER" id="PTHR15276:SF0">
    <property type="entry name" value="COILED-COIL DOMAIN-CONTAINING PROTEIN 6"/>
    <property type="match status" value="1"/>
</dbReference>
<feature type="region of interest" description="Disordered" evidence="2">
    <location>
        <begin position="1"/>
        <end position="23"/>
    </location>
</feature>
<feature type="compositionally biased region" description="Low complexity" evidence="2">
    <location>
        <begin position="239"/>
        <end position="258"/>
    </location>
</feature>
<accession>A0A8E0VIT7</accession>
<feature type="region of interest" description="Disordered" evidence="2">
    <location>
        <begin position="612"/>
        <end position="725"/>
    </location>
</feature>
<evidence type="ECO:0000313" key="4">
    <source>
        <dbReference type="Proteomes" id="UP000728185"/>
    </source>
</evidence>
<dbReference type="Pfam" id="PF09755">
    <property type="entry name" value="DUF2046"/>
    <property type="match status" value="2"/>
</dbReference>
<dbReference type="OrthoDB" id="78858at2759"/>
<gene>
    <name evidence="3" type="ORF">FBUS_09922</name>
</gene>
<feature type="region of interest" description="Disordered" evidence="2">
    <location>
        <begin position="343"/>
        <end position="374"/>
    </location>
</feature>